<reference evidence="2" key="1">
    <citation type="submission" date="2018-01" db="EMBL/GenBank/DDBJ databases">
        <title>An insight into the sialome of Amazonian anophelines.</title>
        <authorList>
            <person name="Ribeiro J.M."/>
            <person name="Scarpassa V."/>
            <person name="Calvo E."/>
        </authorList>
    </citation>
    <scope>NUCLEOTIDE SEQUENCE</scope>
    <source>
        <tissue evidence="2">Salivary glands</tissue>
    </source>
</reference>
<dbReference type="AlphaFoldDB" id="A0A2M3ZRA4"/>
<evidence type="ECO:0000313" key="2">
    <source>
        <dbReference type="EMBL" id="MBW31033.1"/>
    </source>
</evidence>
<name>A0A2M3ZRA4_9DIPT</name>
<protein>
    <submittedName>
        <fullName evidence="2">Putative secreted peptide</fullName>
    </submittedName>
</protein>
<proteinExistence type="predicted"/>
<accession>A0A2M3ZRA4</accession>
<dbReference type="EMBL" id="GGFM01010282">
    <property type="protein sequence ID" value="MBW31033.1"/>
    <property type="molecule type" value="Transcribed_RNA"/>
</dbReference>
<organism evidence="2">
    <name type="scientific">Anopheles braziliensis</name>
    <dbReference type="NCBI Taxonomy" id="58242"/>
    <lineage>
        <taxon>Eukaryota</taxon>
        <taxon>Metazoa</taxon>
        <taxon>Ecdysozoa</taxon>
        <taxon>Arthropoda</taxon>
        <taxon>Hexapoda</taxon>
        <taxon>Insecta</taxon>
        <taxon>Pterygota</taxon>
        <taxon>Neoptera</taxon>
        <taxon>Endopterygota</taxon>
        <taxon>Diptera</taxon>
        <taxon>Nematocera</taxon>
        <taxon>Culicoidea</taxon>
        <taxon>Culicidae</taxon>
        <taxon>Anophelinae</taxon>
        <taxon>Anopheles</taxon>
    </lineage>
</organism>
<feature type="region of interest" description="Disordered" evidence="1">
    <location>
        <begin position="29"/>
        <end position="87"/>
    </location>
</feature>
<sequence length="134" mass="14572">MATLVAWGGFSLALPRRCTADEKMPLTKLLRRDDDDGPAPKWPPPVDSRVRLTTRSCPVATSGPPPPDGSEDTQANSSPATVYVPASHRTTEERWKVNLKFKQNEMDSFYIDSVGDEVDRGLSIEIDAAAGCIG</sequence>
<evidence type="ECO:0000256" key="1">
    <source>
        <dbReference type="SAM" id="MobiDB-lite"/>
    </source>
</evidence>